<evidence type="ECO:0000313" key="5">
    <source>
        <dbReference type="Proteomes" id="UP000253153"/>
    </source>
</evidence>
<dbReference type="EMBL" id="QKXC01000038">
    <property type="protein sequence ID" value="RBR25529.1"/>
    <property type="molecule type" value="Genomic_DNA"/>
</dbReference>
<feature type="region of interest" description="Disordered" evidence="3">
    <location>
        <begin position="1"/>
        <end position="108"/>
    </location>
</feature>
<dbReference type="GO" id="GO:0008541">
    <property type="term" value="C:proteasome regulatory particle, lid subcomplex"/>
    <property type="evidence" value="ECO:0007669"/>
    <property type="project" value="UniProtKB-UniRule"/>
</dbReference>
<feature type="compositionally biased region" description="Polar residues" evidence="3">
    <location>
        <begin position="90"/>
        <end position="99"/>
    </location>
</feature>
<dbReference type="CDD" id="cd13768">
    <property type="entry name" value="DSS1_Sem1"/>
    <property type="match status" value="1"/>
</dbReference>
<feature type="compositionally biased region" description="Basic and acidic residues" evidence="3">
    <location>
        <begin position="412"/>
        <end position="430"/>
    </location>
</feature>
<reference evidence="4 5" key="1">
    <citation type="submission" date="2018-06" db="EMBL/GenBank/DDBJ databases">
        <title>Fusarium incarnatum-equiseti species complex species 28.</title>
        <authorList>
            <person name="Gardiner D.M."/>
        </authorList>
    </citation>
    <scope>NUCLEOTIDE SEQUENCE [LARGE SCALE GENOMIC DNA]</scope>
    <source>
        <strain evidence="4 5">FIESC_28</strain>
    </source>
</reference>
<sequence length="464" mass="52330">MASTDPKTTDDKPVEQKPEQKPAALGEDDEFEDFPVDDWPEDQTEAAKGSGETKHLWEESWDDDDTSDDFSQQLRPNLYQEHSGGDQQEPPDQSSTINNDDVDDTEAPASVENVNVFTSDPSLREKPRCDCTCIQGPPTQGCWNEDYCQCIDCSCLACNCWPDNALDVDDSPEQASDTLPVLPVGEGTWATLRRARENPQLARIAEQVYQVARAQEVPPRRREPLLLGEDELPVPIKEQLSRVTRAPDTSRRHRRYTDLEDREPREEWDDVCLMNLRRALSSAKHHHDLPHPAIDPEPNNTPEPSNTSSDRILEALKSVDKSFRLLQPALDRRDRWAGSAYSSRPQINGQAQQQIQPVYPRGILHFLESQRSPQCRRSTGSTPPDRQPYTPRPIPERLSRSPVPLSAQPLAEVERAGLSDAREEDRRNADGEESGPGSSKRLSDHASEPRPEKRPGTSNFDEKE</sequence>
<dbReference type="SMART" id="SM01385">
    <property type="entry name" value="DSS1_SEM1"/>
    <property type="match status" value="1"/>
</dbReference>
<evidence type="ECO:0000256" key="3">
    <source>
        <dbReference type="SAM" id="MobiDB-lite"/>
    </source>
</evidence>
<name>A0A366S8A4_9HYPO</name>
<dbReference type="GO" id="GO:0043248">
    <property type="term" value="P:proteasome assembly"/>
    <property type="evidence" value="ECO:0007669"/>
    <property type="project" value="UniProtKB-UniRule"/>
</dbReference>
<proteinExistence type="inferred from homology"/>
<dbReference type="GO" id="GO:0006406">
    <property type="term" value="P:mRNA export from nucleus"/>
    <property type="evidence" value="ECO:0007669"/>
    <property type="project" value="UniProtKB-UniRule"/>
</dbReference>
<comment type="subcellular location">
    <subcellularLocation>
        <location evidence="2">Nucleus</location>
    </subcellularLocation>
</comment>
<feature type="compositionally biased region" description="Acidic residues" evidence="3">
    <location>
        <begin position="26"/>
        <end position="44"/>
    </location>
</feature>
<dbReference type="RefSeq" id="XP_031020120.1">
    <property type="nucleotide sequence ID" value="XM_031155917.1"/>
</dbReference>
<feature type="region of interest" description="Disordered" evidence="3">
    <location>
        <begin position="369"/>
        <end position="464"/>
    </location>
</feature>
<comment type="caution">
    <text evidence="4">The sequence shown here is derived from an EMBL/GenBank/DDBJ whole genome shotgun (WGS) entry which is preliminary data.</text>
</comment>
<evidence type="ECO:0000313" key="4">
    <source>
        <dbReference type="EMBL" id="RBR25529.1"/>
    </source>
</evidence>
<feature type="compositionally biased region" description="Acidic residues" evidence="3">
    <location>
        <begin position="59"/>
        <end position="68"/>
    </location>
</feature>
<dbReference type="PANTHER" id="PTHR16771">
    <property type="entry name" value="26 PROTEASOME COMPLEX SUBUNIT DSS1"/>
    <property type="match status" value="1"/>
</dbReference>
<protein>
    <recommendedName>
        <fullName evidence="2">26S proteasome complex subunit SEM1</fullName>
    </recommendedName>
</protein>
<dbReference type="GeneID" id="41991213"/>
<dbReference type="GO" id="GO:0000724">
    <property type="term" value="P:double-strand break repair via homologous recombination"/>
    <property type="evidence" value="ECO:0007669"/>
    <property type="project" value="TreeGrafter"/>
</dbReference>
<comment type="similarity">
    <text evidence="1 2">Belongs to the DSS1/SEM1 family.</text>
</comment>
<dbReference type="AlphaFoldDB" id="A0A366S8A4"/>
<dbReference type="InterPro" id="IPR007834">
    <property type="entry name" value="DSS1_SEM1"/>
</dbReference>
<dbReference type="PANTHER" id="PTHR16771:SF0">
    <property type="entry name" value="26S PROTEASOME COMPLEX SUBUNIT SEM1"/>
    <property type="match status" value="1"/>
</dbReference>
<feature type="region of interest" description="Disordered" evidence="3">
    <location>
        <begin position="283"/>
        <end position="308"/>
    </location>
</feature>
<evidence type="ECO:0000256" key="2">
    <source>
        <dbReference type="RuleBase" id="RU369057"/>
    </source>
</evidence>
<gene>
    <name evidence="4" type="ORF">FIESC28_01767</name>
</gene>
<keyword evidence="5" id="KW-1185">Reference proteome</keyword>
<feature type="compositionally biased region" description="Polar residues" evidence="3">
    <location>
        <begin position="369"/>
        <end position="384"/>
    </location>
</feature>
<comment type="function">
    <text evidence="2">Component of the 26S proteasome, a multiprotein complex involved in the ATP-dependent degradation of ubiquitinated proteins.</text>
</comment>
<dbReference type="Proteomes" id="UP000253153">
    <property type="component" value="Unassembled WGS sequence"/>
</dbReference>
<accession>A0A366S8A4</accession>
<feature type="compositionally biased region" description="Basic and acidic residues" evidence="3">
    <location>
        <begin position="7"/>
        <end position="20"/>
    </location>
</feature>
<feature type="compositionally biased region" description="Basic and acidic residues" evidence="3">
    <location>
        <begin position="441"/>
        <end position="464"/>
    </location>
</feature>
<evidence type="ECO:0000256" key="1">
    <source>
        <dbReference type="ARBA" id="ARBA00034491"/>
    </source>
</evidence>
<dbReference type="Pfam" id="PF05160">
    <property type="entry name" value="DSS1_SEM1"/>
    <property type="match status" value="1"/>
</dbReference>
<keyword evidence="2" id="KW-0539">Nucleus</keyword>
<dbReference type="GO" id="GO:0005634">
    <property type="term" value="C:nucleus"/>
    <property type="evidence" value="ECO:0007669"/>
    <property type="project" value="UniProtKB-SubCell"/>
</dbReference>
<dbReference type="OrthoDB" id="5586203at2759"/>
<feature type="region of interest" description="Disordered" evidence="3">
    <location>
        <begin position="243"/>
        <end position="264"/>
    </location>
</feature>
<organism evidence="4 5">
    <name type="scientific">Fusarium coffeatum</name>
    <dbReference type="NCBI Taxonomy" id="231269"/>
    <lineage>
        <taxon>Eukaryota</taxon>
        <taxon>Fungi</taxon>
        <taxon>Dikarya</taxon>
        <taxon>Ascomycota</taxon>
        <taxon>Pezizomycotina</taxon>
        <taxon>Sordariomycetes</taxon>
        <taxon>Hypocreomycetidae</taxon>
        <taxon>Hypocreales</taxon>
        <taxon>Nectriaceae</taxon>
        <taxon>Fusarium</taxon>
        <taxon>Fusarium incarnatum-equiseti species complex</taxon>
    </lineage>
</organism>
<keyword evidence="2" id="KW-0647">Proteasome</keyword>